<keyword evidence="2 8" id="KW-0028">Amino-acid biosynthesis</keyword>
<evidence type="ECO:0000256" key="8">
    <source>
        <dbReference type="HAMAP-Rule" id="MF_00456"/>
    </source>
</evidence>
<comment type="caution">
    <text evidence="8">Lacks conserved residue(s) required for the propagation of feature annotation.</text>
</comment>
<evidence type="ECO:0000256" key="5">
    <source>
        <dbReference type="ARBA" id="ARBA00022741"/>
    </source>
</evidence>
<dbReference type="GO" id="GO:0003723">
    <property type="term" value="F:RNA binding"/>
    <property type="evidence" value="ECO:0007669"/>
    <property type="project" value="InterPro"/>
</dbReference>
<evidence type="ECO:0000256" key="2">
    <source>
        <dbReference type="ARBA" id="ARBA00022605"/>
    </source>
</evidence>
<dbReference type="PROSITE" id="PS50890">
    <property type="entry name" value="PUA"/>
    <property type="match status" value="1"/>
</dbReference>
<dbReference type="AlphaFoldDB" id="A0A1M4X9G6"/>
<comment type="function">
    <text evidence="8">Catalyzes the transfer of a phosphate group to glutamate to form L-glutamate 5-phosphate.</text>
</comment>
<organism evidence="10 11">
    <name type="scientific">Marinitoga hydrogenitolerans (strain DSM 16785 / JCM 12826 / AT1271)</name>
    <dbReference type="NCBI Taxonomy" id="1122195"/>
    <lineage>
        <taxon>Bacteria</taxon>
        <taxon>Thermotogati</taxon>
        <taxon>Thermotogota</taxon>
        <taxon>Thermotogae</taxon>
        <taxon>Petrotogales</taxon>
        <taxon>Petrotogaceae</taxon>
        <taxon>Marinitoga</taxon>
    </lineage>
</organism>
<dbReference type="NCBIfam" id="TIGR01027">
    <property type="entry name" value="proB"/>
    <property type="match status" value="1"/>
</dbReference>
<sequence length="348" mass="38707">MEKIVIKIGSNLLIKNNEINKRFIINLSSIISTLIDGGKKIVIVSSGANAAGLKYLNLHPLKSLSQKQALCAVGQVQLMKIYEQAFNFYNKKIAQILLTRDDFSNRYRFLNLKNTLIGLNQLNIIPIINENDTISIEEIKFGDNDLLSAYFAVGWGADGLIILTSVDGIYDKNGEIIDEYNDSINLLKLKKTSFGTGGINSKISAGKMASYSGIKTCICNGNYLENIKKFSSGENPGTIFLPNKKMKNKKAWIAFLSKSKGKIYVNEGAKDAILKRKSLLPVGIEKIEGDFTKGDPVNIFFKNKLIAKGLVNFTKDEIVSLKGKKSNEILKDFDYEEFIHADNLVIMN</sequence>
<feature type="domain" description="PUA" evidence="9">
    <location>
        <begin position="261"/>
        <end position="340"/>
    </location>
</feature>
<keyword evidence="7 8" id="KW-0067">ATP-binding</keyword>
<keyword evidence="6 8" id="KW-0418">Kinase</keyword>
<dbReference type="Pfam" id="PF01472">
    <property type="entry name" value="PUA"/>
    <property type="match status" value="1"/>
</dbReference>
<comment type="catalytic activity">
    <reaction evidence="8">
        <text>L-glutamate + ATP = L-glutamyl 5-phosphate + ADP</text>
        <dbReference type="Rhea" id="RHEA:14877"/>
        <dbReference type="ChEBI" id="CHEBI:29985"/>
        <dbReference type="ChEBI" id="CHEBI:30616"/>
        <dbReference type="ChEBI" id="CHEBI:58274"/>
        <dbReference type="ChEBI" id="CHEBI:456216"/>
        <dbReference type="EC" id="2.7.2.11"/>
    </reaction>
</comment>
<dbReference type="InterPro" id="IPR001048">
    <property type="entry name" value="Asp/Glu/Uridylate_kinase"/>
</dbReference>
<dbReference type="SUPFAM" id="SSF88697">
    <property type="entry name" value="PUA domain-like"/>
    <property type="match status" value="1"/>
</dbReference>
<feature type="binding site" evidence="8">
    <location>
        <position position="46"/>
    </location>
    <ligand>
        <name>substrate</name>
    </ligand>
</feature>
<dbReference type="PANTHER" id="PTHR43654">
    <property type="entry name" value="GLUTAMATE 5-KINASE"/>
    <property type="match status" value="1"/>
</dbReference>
<evidence type="ECO:0000259" key="9">
    <source>
        <dbReference type="SMART" id="SM00359"/>
    </source>
</evidence>
<feature type="binding site" evidence="8">
    <location>
        <position position="7"/>
    </location>
    <ligand>
        <name>ATP</name>
        <dbReference type="ChEBI" id="CHEBI:30616"/>
    </ligand>
</feature>
<dbReference type="PRINTS" id="PR00474">
    <property type="entry name" value="GLU5KINASE"/>
</dbReference>
<keyword evidence="4 8" id="KW-0808">Transferase</keyword>
<dbReference type="SUPFAM" id="SSF53633">
    <property type="entry name" value="Carbamate kinase-like"/>
    <property type="match status" value="1"/>
</dbReference>
<dbReference type="GO" id="GO:0055129">
    <property type="term" value="P:L-proline biosynthetic process"/>
    <property type="evidence" value="ECO:0007669"/>
    <property type="project" value="UniProtKB-UniRule"/>
</dbReference>
<keyword evidence="3 8" id="KW-0641">Proline biosynthesis</keyword>
<dbReference type="RefSeq" id="WP_072864816.1">
    <property type="nucleotide sequence ID" value="NZ_FQUI01000021.1"/>
</dbReference>
<dbReference type="Proteomes" id="UP000184334">
    <property type="component" value="Unassembled WGS sequence"/>
</dbReference>
<feature type="binding site" evidence="8">
    <location>
        <begin position="196"/>
        <end position="202"/>
    </location>
    <ligand>
        <name>ATP</name>
        <dbReference type="ChEBI" id="CHEBI:30616"/>
    </ligand>
</feature>
<comment type="pathway">
    <text evidence="8">Amino-acid biosynthesis; L-proline biosynthesis; L-glutamate 5-semialdehyde from L-glutamate: step 1/2.</text>
</comment>
<dbReference type="PANTHER" id="PTHR43654:SF1">
    <property type="entry name" value="ISOPENTENYL PHOSPHATE KINASE"/>
    <property type="match status" value="1"/>
</dbReference>
<evidence type="ECO:0000313" key="10">
    <source>
        <dbReference type="EMBL" id="SHE90154.1"/>
    </source>
</evidence>
<gene>
    <name evidence="8" type="primary">proB</name>
    <name evidence="10" type="ORF">SAMN02745164_01372</name>
</gene>
<comment type="subcellular location">
    <subcellularLocation>
        <location evidence="8">Cytoplasm</location>
    </subcellularLocation>
</comment>
<evidence type="ECO:0000256" key="1">
    <source>
        <dbReference type="ARBA" id="ARBA00022490"/>
    </source>
</evidence>
<dbReference type="GO" id="GO:0004349">
    <property type="term" value="F:glutamate 5-kinase activity"/>
    <property type="evidence" value="ECO:0007669"/>
    <property type="project" value="UniProtKB-UniRule"/>
</dbReference>
<dbReference type="Gene3D" id="2.30.130.10">
    <property type="entry name" value="PUA domain"/>
    <property type="match status" value="1"/>
</dbReference>
<feature type="binding site" evidence="8">
    <location>
        <position position="132"/>
    </location>
    <ligand>
        <name>substrate</name>
    </ligand>
</feature>
<dbReference type="InterPro" id="IPR041739">
    <property type="entry name" value="G5K_ProB"/>
</dbReference>
<protein>
    <recommendedName>
        <fullName evidence="8">Glutamate 5-kinase</fullName>
        <ecNumber evidence="8">2.7.2.11</ecNumber>
    </recommendedName>
    <alternativeName>
        <fullName evidence="8">Gamma-glutamyl kinase</fullName>
        <shortName evidence="8">GK</shortName>
    </alternativeName>
</protein>
<feature type="binding site" evidence="8">
    <location>
        <position position="144"/>
    </location>
    <ligand>
        <name>substrate</name>
    </ligand>
</feature>
<dbReference type="HAMAP" id="MF_00456">
    <property type="entry name" value="ProB"/>
    <property type="match status" value="1"/>
</dbReference>
<dbReference type="InterPro" id="IPR011529">
    <property type="entry name" value="Glu_5kinase"/>
</dbReference>
<evidence type="ECO:0000256" key="7">
    <source>
        <dbReference type="ARBA" id="ARBA00022840"/>
    </source>
</evidence>
<evidence type="ECO:0000256" key="4">
    <source>
        <dbReference type="ARBA" id="ARBA00022679"/>
    </source>
</evidence>
<dbReference type="CDD" id="cd04242">
    <property type="entry name" value="AAK_G5K_ProB"/>
    <property type="match status" value="1"/>
</dbReference>
<dbReference type="EMBL" id="FQUI01000021">
    <property type="protein sequence ID" value="SHE90154.1"/>
    <property type="molecule type" value="Genomic_DNA"/>
</dbReference>
<dbReference type="InterPro" id="IPR001057">
    <property type="entry name" value="Glu/AcGlu_kinase"/>
</dbReference>
<dbReference type="Pfam" id="PF00696">
    <property type="entry name" value="AA_kinase"/>
    <property type="match status" value="1"/>
</dbReference>
<dbReference type="GO" id="GO:0005524">
    <property type="term" value="F:ATP binding"/>
    <property type="evidence" value="ECO:0007669"/>
    <property type="project" value="UniProtKB-KW"/>
</dbReference>
<dbReference type="InterPro" id="IPR002478">
    <property type="entry name" value="PUA"/>
</dbReference>
<comment type="similarity">
    <text evidence="8">Belongs to the glutamate 5-kinase family.</text>
</comment>
<evidence type="ECO:0000256" key="3">
    <source>
        <dbReference type="ARBA" id="ARBA00022650"/>
    </source>
</evidence>
<evidence type="ECO:0000256" key="6">
    <source>
        <dbReference type="ARBA" id="ARBA00022777"/>
    </source>
</evidence>
<dbReference type="EC" id="2.7.2.11" evidence="8"/>
<dbReference type="FunFam" id="3.40.1160.10:FF:000006">
    <property type="entry name" value="Glutamate 5-kinase"/>
    <property type="match status" value="1"/>
</dbReference>
<dbReference type="InterPro" id="IPR005715">
    <property type="entry name" value="Glu_5kinase/COase_Synthase"/>
</dbReference>
<dbReference type="PROSITE" id="PS00902">
    <property type="entry name" value="GLUTAMATE_5_KINASE"/>
    <property type="match status" value="1"/>
</dbReference>
<dbReference type="SMART" id="SM00359">
    <property type="entry name" value="PUA"/>
    <property type="match status" value="1"/>
</dbReference>
<keyword evidence="1 8" id="KW-0963">Cytoplasm</keyword>
<dbReference type="STRING" id="1122195.SAMN02745164_01372"/>
<keyword evidence="11" id="KW-1185">Reference proteome</keyword>
<dbReference type="CDD" id="cd21157">
    <property type="entry name" value="PUA_G5K"/>
    <property type="match status" value="1"/>
</dbReference>
<dbReference type="OrthoDB" id="9804434at2"/>
<dbReference type="InterPro" id="IPR036393">
    <property type="entry name" value="AceGlu_kinase-like_sf"/>
</dbReference>
<dbReference type="PIRSF" id="PIRSF000729">
    <property type="entry name" value="GK"/>
    <property type="match status" value="1"/>
</dbReference>
<name>A0A1M4X9G6_MARH1</name>
<dbReference type="InterPro" id="IPR036974">
    <property type="entry name" value="PUA_sf"/>
</dbReference>
<dbReference type="UniPathway" id="UPA00098">
    <property type="reaction ID" value="UER00359"/>
</dbReference>
<dbReference type="Gene3D" id="3.40.1160.10">
    <property type="entry name" value="Acetylglutamate kinase-like"/>
    <property type="match status" value="1"/>
</dbReference>
<keyword evidence="5 8" id="KW-0547">Nucleotide-binding</keyword>
<evidence type="ECO:0000313" key="11">
    <source>
        <dbReference type="Proteomes" id="UP000184334"/>
    </source>
</evidence>
<dbReference type="GO" id="GO:0005829">
    <property type="term" value="C:cytosol"/>
    <property type="evidence" value="ECO:0007669"/>
    <property type="project" value="TreeGrafter"/>
</dbReference>
<dbReference type="InterPro" id="IPR019797">
    <property type="entry name" value="Glutamate_5-kinase_CS"/>
</dbReference>
<reference evidence="10" key="1">
    <citation type="submission" date="2016-11" db="EMBL/GenBank/DDBJ databases">
        <authorList>
            <person name="Varghese N."/>
            <person name="Submissions S."/>
        </authorList>
    </citation>
    <scope>NUCLEOTIDE SEQUENCE [LARGE SCALE GENOMIC DNA]</scope>
    <source>
        <strain evidence="10">DSM 16785</strain>
    </source>
</reference>
<dbReference type="InterPro" id="IPR015947">
    <property type="entry name" value="PUA-like_sf"/>
</dbReference>
<accession>A0A1M4X9G6</accession>
<comment type="caution">
    <text evidence="10">The sequence shown here is derived from an EMBL/GenBank/DDBJ whole genome shotgun (WGS) entry which is preliminary data.</text>
</comment>
<proteinExistence type="inferred from homology"/>